<keyword evidence="4" id="KW-1185">Reference proteome</keyword>
<dbReference type="AlphaFoldDB" id="A0AAD7XBT9"/>
<dbReference type="Proteomes" id="UP001215151">
    <property type="component" value="Unassembled WGS sequence"/>
</dbReference>
<organism evidence="3 4">
    <name type="scientific">Trametes cubensis</name>
    <dbReference type="NCBI Taxonomy" id="1111947"/>
    <lineage>
        <taxon>Eukaryota</taxon>
        <taxon>Fungi</taxon>
        <taxon>Dikarya</taxon>
        <taxon>Basidiomycota</taxon>
        <taxon>Agaricomycotina</taxon>
        <taxon>Agaricomycetes</taxon>
        <taxon>Polyporales</taxon>
        <taxon>Polyporaceae</taxon>
        <taxon>Trametes</taxon>
    </lineage>
</organism>
<comment type="caution">
    <text evidence="3">The sequence shown here is derived from an EMBL/GenBank/DDBJ whole genome shotgun (WGS) entry which is preliminary data.</text>
</comment>
<gene>
    <name evidence="3" type="ORF">ONZ51_g5105</name>
</gene>
<accession>A0AAD7XBT9</accession>
<name>A0AAD7XBT9_9APHY</name>
<feature type="compositionally biased region" description="Polar residues" evidence="1">
    <location>
        <begin position="221"/>
        <end position="234"/>
    </location>
</feature>
<keyword evidence="2" id="KW-0472">Membrane</keyword>
<evidence type="ECO:0000313" key="3">
    <source>
        <dbReference type="EMBL" id="KAJ8482825.1"/>
    </source>
</evidence>
<protein>
    <submittedName>
        <fullName evidence="3">Uncharacterized protein</fullName>
    </submittedName>
</protein>
<evidence type="ECO:0000256" key="1">
    <source>
        <dbReference type="SAM" id="MobiDB-lite"/>
    </source>
</evidence>
<reference evidence="3" key="1">
    <citation type="submission" date="2022-11" db="EMBL/GenBank/DDBJ databases">
        <title>Genome Sequence of Cubamyces cubensis.</title>
        <authorList>
            <person name="Buettner E."/>
        </authorList>
    </citation>
    <scope>NUCLEOTIDE SEQUENCE</scope>
    <source>
        <strain evidence="3">MPL-01</strain>
    </source>
</reference>
<proteinExistence type="predicted"/>
<evidence type="ECO:0000313" key="4">
    <source>
        <dbReference type="Proteomes" id="UP001215151"/>
    </source>
</evidence>
<feature type="compositionally biased region" description="Basic and acidic residues" evidence="1">
    <location>
        <begin position="127"/>
        <end position="137"/>
    </location>
</feature>
<feature type="region of interest" description="Disordered" evidence="1">
    <location>
        <begin position="123"/>
        <end position="155"/>
    </location>
</feature>
<dbReference type="EMBL" id="JAPEVG010000106">
    <property type="protein sequence ID" value="KAJ8482825.1"/>
    <property type="molecule type" value="Genomic_DNA"/>
</dbReference>
<evidence type="ECO:0000256" key="2">
    <source>
        <dbReference type="SAM" id="Phobius"/>
    </source>
</evidence>
<feature type="region of interest" description="Disordered" evidence="1">
    <location>
        <begin position="188"/>
        <end position="258"/>
    </location>
</feature>
<feature type="transmembrane region" description="Helical" evidence="2">
    <location>
        <begin position="12"/>
        <end position="31"/>
    </location>
</feature>
<keyword evidence="2" id="KW-0812">Transmembrane</keyword>
<sequence>MSSAAYTRWDTFVGVVGVLTAIPVLYCLIAIQLPSRKVKALFETFTETDALFEGCIEEGVLREHHIQEFRAHLKTLRRRANEVRSQVLAARTFREDVANWAIGLTSKINRIHTDLTDVRATISTTSTREREERERAEAAQQATTEGGVGANDPNSTASGLHTVAALCNQLWRALAVAPLLSRWSGLRTSARDTSTGSPVDPASGSGAALVNGAPVPPWLPSASQDTALYPSQTAPKKDTSPALPFDASSLPPSRYRRKHRGNAYSRARALCRFIQRCRKQRAKDAIVVNLADLSHIEVLEGDDDDEWEDVKAAKVQVVV</sequence>
<keyword evidence="2" id="KW-1133">Transmembrane helix</keyword>